<proteinExistence type="predicted"/>
<dbReference type="AlphaFoldDB" id="A0A2R5G8M7"/>
<name>A0A2R5G8M7_9STRA</name>
<evidence type="ECO:0000313" key="2">
    <source>
        <dbReference type="EMBL" id="GBG27397.1"/>
    </source>
</evidence>
<feature type="region of interest" description="Disordered" evidence="1">
    <location>
        <begin position="100"/>
        <end position="119"/>
    </location>
</feature>
<accession>A0A2R5G8M7</accession>
<evidence type="ECO:0000256" key="1">
    <source>
        <dbReference type="SAM" id="MobiDB-lite"/>
    </source>
</evidence>
<dbReference type="EMBL" id="BEYU01000030">
    <property type="protein sequence ID" value="GBG27397.1"/>
    <property type="molecule type" value="Genomic_DNA"/>
</dbReference>
<dbReference type="Proteomes" id="UP000241890">
    <property type="component" value="Unassembled WGS sequence"/>
</dbReference>
<protein>
    <submittedName>
        <fullName evidence="2">Uncharacterized protein</fullName>
    </submittedName>
</protein>
<reference evidence="2 3" key="1">
    <citation type="submission" date="2017-12" db="EMBL/GenBank/DDBJ databases">
        <title>Sequencing, de novo assembly and annotation of complete genome of a new Thraustochytrid species, strain FCC1311.</title>
        <authorList>
            <person name="Sedici K."/>
            <person name="Godart F."/>
            <person name="Aiese Cigliano R."/>
            <person name="Sanseverino W."/>
            <person name="Barakat M."/>
            <person name="Ortet P."/>
            <person name="Marechal E."/>
            <person name="Cagnac O."/>
            <person name="Amato A."/>
        </authorList>
    </citation>
    <scope>NUCLEOTIDE SEQUENCE [LARGE SCALE GENOMIC DNA]</scope>
</reference>
<dbReference type="InParanoid" id="A0A2R5G8M7"/>
<comment type="caution">
    <text evidence="2">The sequence shown here is derived from an EMBL/GenBank/DDBJ whole genome shotgun (WGS) entry which is preliminary data.</text>
</comment>
<evidence type="ECO:0000313" key="3">
    <source>
        <dbReference type="Proteomes" id="UP000241890"/>
    </source>
</evidence>
<sequence length="287" mass="31739">MEGADSARFERLKEVYNKVIGAICLRGVTEDDAKACFADVLSNSKRFKDHHLTLVFQRLFMEQVPRNLKLEFQDVCEEFKVAASLERLDQITERRRTRSALACPASSAESADNAKPHQHDAMTPERMVTEAISCLASDFEKVGQGLIYLVLKPKALFVYDPRNALGSLSNFTKKVSDCAISFRKVVLGSEGESVLRCGFQGVNNNTDCGIFVMCVINVLLTLSDEVDNAHEKVQPKSGHSTLNNVRGGIALTFEDILNDAVSLEEAKVAGTRDAHLQSFIQDQLNVP</sequence>
<keyword evidence="3" id="KW-1185">Reference proteome</keyword>
<gene>
    <name evidence="2" type="ORF">FCC1311_036192</name>
</gene>
<organism evidence="2 3">
    <name type="scientific">Hondaea fermentalgiana</name>
    <dbReference type="NCBI Taxonomy" id="2315210"/>
    <lineage>
        <taxon>Eukaryota</taxon>
        <taxon>Sar</taxon>
        <taxon>Stramenopiles</taxon>
        <taxon>Bigyra</taxon>
        <taxon>Labyrinthulomycetes</taxon>
        <taxon>Thraustochytrida</taxon>
        <taxon>Thraustochytriidae</taxon>
        <taxon>Hondaea</taxon>
    </lineage>
</organism>